<feature type="domain" description="HTH araC/xylS-type" evidence="4">
    <location>
        <begin position="193"/>
        <end position="267"/>
    </location>
</feature>
<dbReference type="Pfam" id="PF12833">
    <property type="entry name" value="HTH_18"/>
    <property type="match status" value="1"/>
</dbReference>
<dbReference type="Proteomes" id="UP000092713">
    <property type="component" value="Unassembled WGS sequence"/>
</dbReference>
<evidence type="ECO:0000256" key="1">
    <source>
        <dbReference type="ARBA" id="ARBA00023015"/>
    </source>
</evidence>
<name>A0A1A7C1C9_9BURK</name>
<dbReference type="EMBL" id="LOCQ01000053">
    <property type="protein sequence ID" value="OBV39552.1"/>
    <property type="molecule type" value="Genomic_DNA"/>
</dbReference>
<dbReference type="Gene3D" id="1.10.10.60">
    <property type="entry name" value="Homeodomain-like"/>
    <property type="match status" value="1"/>
</dbReference>
<dbReference type="AlphaFoldDB" id="A0A1A7C1C9"/>
<reference evidence="5 6" key="1">
    <citation type="submission" date="2016-04" db="EMBL/GenBank/DDBJ databases">
        <title>Draft genome sequence of Janthinobacterium psychrotolerans sp. nov., isolated from freshwater sediments in Denmark.</title>
        <authorList>
            <person name="Gong X."/>
            <person name="Skrivergaard S."/>
            <person name="Korsgaard B.S."/>
            <person name="Schreiber L."/>
            <person name="Marshall I.P."/>
            <person name="Finster K."/>
            <person name="Schramm A."/>
        </authorList>
    </citation>
    <scope>NUCLEOTIDE SEQUENCE [LARGE SCALE GENOMIC DNA]</scope>
    <source>
        <strain evidence="5 6">S3-2</strain>
    </source>
</reference>
<keyword evidence="6" id="KW-1185">Reference proteome</keyword>
<dbReference type="InterPro" id="IPR050204">
    <property type="entry name" value="AraC_XylS_family_regulators"/>
</dbReference>
<gene>
    <name evidence="5" type="ORF">ASR47_1010142</name>
</gene>
<dbReference type="PANTHER" id="PTHR46796">
    <property type="entry name" value="HTH-TYPE TRANSCRIPTIONAL ACTIVATOR RHAS-RELATED"/>
    <property type="match status" value="1"/>
</dbReference>
<dbReference type="STRING" id="1747903.ASR47_1010142"/>
<organism evidence="5 6">
    <name type="scientific">Janthinobacterium psychrotolerans</name>
    <dbReference type="NCBI Taxonomy" id="1747903"/>
    <lineage>
        <taxon>Bacteria</taxon>
        <taxon>Pseudomonadati</taxon>
        <taxon>Pseudomonadota</taxon>
        <taxon>Betaproteobacteria</taxon>
        <taxon>Burkholderiales</taxon>
        <taxon>Oxalobacteraceae</taxon>
        <taxon>Janthinobacterium</taxon>
    </lineage>
</organism>
<evidence type="ECO:0000313" key="5">
    <source>
        <dbReference type="EMBL" id="OBV39552.1"/>
    </source>
</evidence>
<evidence type="ECO:0000256" key="3">
    <source>
        <dbReference type="ARBA" id="ARBA00023163"/>
    </source>
</evidence>
<accession>A0A1A7C1C9</accession>
<dbReference type="GO" id="GO:0003700">
    <property type="term" value="F:DNA-binding transcription factor activity"/>
    <property type="evidence" value="ECO:0007669"/>
    <property type="project" value="InterPro"/>
</dbReference>
<keyword evidence="2" id="KW-0238">DNA-binding</keyword>
<protein>
    <submittedName>
        <fullName evidence="5">Helix-turn-helix protein domain-containing protein</fullName>
    </submittedName>
</protein>
<comment type="caution">
    <text evidence="5">The sequence shown here is derived from an EMBL/GenBank/DDBJ whole genome shotgun (WGS) entry which is preliminary data.</text>
</comment>
<dbReference type="SMART" id="SM00342">
    <property type="entry name" value="HTH_ARAC"/>
    <property type="match status" value="1"/>
</dbReference>
<evidence type="ECO:0000256" key="2">
    <source>
        <dbReference type="ARBA" id="ARBA00023125"/>
    </source>
</evidence>
<keyword evidence="1" id="KW-0805">Transcription regulation</keyword>
<sequence>MPHPAATRLLVPPCALSSCVRAIVTRSTVASPLTDPRDRYNHSPATPLCTIAWFIEGEGELVVPAGLPVPAVPVRAVFAGPQTQPTTSWNPGPVRLFMVMFYPPALQAISGIAIADWVDRWAAVDDVLGPRWSALSEAVLSAPDDAARLLALEACLSPWWQSARPRGPGALAGDWVRQLAWQAADTALGRGVRNVERRIKARAGQSMRSLLRLRRAEQAFFEARARSLDGAVNLADVAAQGGYADQAHLCREVRDITGHSPGKFLRLLQSGDESYWIYRIWL</sequence>
<dbReference type="PANTHER" id="PTHR46796:SF15">
    <property type="entry name" value="BLL1074 PROTEIN"/>
    <property type="match status" value="1"/>
</dbReference>
<dbReference type="PROSITE" id="PS01124">
    <property type="entry name" value="HTH_ARAC_FAMILY_2"/>
    <property type="match status" value="1"/>
</dbReference>
<dbReference type="OrthoDB" id="2559672at2"/>
<evidence type="ECO:0000313" key="6">
    <source>
        <dbReference type="Proteomes" id="UP000092713"/>
    </source>
</evidence>
<dbReference type="InterPro" id="IPR018060">
    <property type="entry name" value="HTH_AraC"/>
</dbReference>
<proteinExistence type="predicted"/>
<dbReference type="RefSeq" id="WP_065307894.1">
    <property type="nucleotide sequence ID" value="NZ_LOCQ01000053.1"/>
</dbReference>
<dbReference type="GO" id="GO:0043565">
    <property type="term" value="F:sequence-specific DNA binding"/>
    <property type="evidence" value="ECO:0007669"/>
    <property type="project" value="InterPro"/>
</dbReference>
<keyword evidence="3" id="KW-0804">Transcription</keyword>
<evidence type="ECO:0000259" key="4">
    <source>
        <dbReference type="PROSITE" id="PS01124"/>
    </source>
</evidence>